<dbReference type="SUPFAM" id="SSF51735">
    <property type="entry name" value="NAD(P)-binding Rossmann-fold domains"/>
    <property type="match status" value="1"/>
</dbReference>
<gene>
    <name evidence="3" type="ORF">P280DRAFT_515116</name>
</gene>
<dbReference type="AlphaFoldDB" id="A0A6A6SCM2"/>
<dbReference type="Gene3D" id="3.40.50.720">
    <property type="entry name" value="NAD(P)-binding Rossmann-like Domain"/>
    <property type="match status" value="1"/>
</dbReference>
<dbReference type="Pfam" id="PF00106">
    <property type="entry name" value="adh_short"/>
    <property type="match status" value="1"/>
</dbReference>
<dbReference type="Proteomes" id="UP000799753">
    <property type="component" value="Unassembled WGS sequence"/>
</dbReference>
<dbReference type="GO" id="GO:0016491">
    <property type="term" value="F:oxidoreductase activity"/>
    <property type="evidence" value="ECO:0007669"/>
    <property type="project" value="UniProtKB-KW"/>
</dbReference>
<evidence type="ECO:0000313" key="4">
    <source>
        <dbReference type="Proteomes" id="UP000799753"/>
    </source>
</evidence>
<keyword evidence="2" id="KW-0560">Oxidoreductase</keyword>
<dbReference type="OrthoDB" id="191139at2759"/>
<comment type="similarity">
    <text evidence="1">Belongs to the short-chain dehydrogenases/reductases (SDR) family.</text>
</comment>
<sequence>MTAGADFGFETNGDEVVATFGHFITDKTVLITGGSVKGLGASAAIALAAKSPAHIILTARSEGKIPPVFEEIKKKSPSTKTTFIPVKLNDFKDVRRAAADINAGVEKIDVLINNAGVMAIPYERIEGTILEMTFATNHLGPFLLTGLLMDKVLTAASGSRIVNVSSSCHRFRYMRYDYNFSDGKTYDPWLAYGQSKTTNILHVNSLSKYCGPAGVTAVSVHPGGIYNTSLTSHLNEETLNACFAAAESWGGKHVFDPPKTHQQGIATMLVASLIPEIPKYNGCYIKDCQVTGPVPHARSEEDVERL</sequence>
<proteinExistence type="inferred from homology"/>
<dbReference type="EMBL" id="MU006779">
    <property type="protein sequence ID" value="KAF2644148.1"/>
    <property type="molecule type" value="Genomic_DNA"/>
</dbReference>
<accession>A0A6A6SCM2</accession>
<dbReference type="InterPro" id="IPR002347">
    <property type="entry name" value="SDR_fam"/>
</dbReference>
<evidence type="ECO:0000256" key="2">
    <source>
        <dbReference type="ARBA" id="ARBA00023002"/>
    </source>
</evidence>
<dbReference type="PRINTS" id="PR00081">
    <property type="entry name" value="GDHRDH"/>
</dbReference>
<dbReference type="PANTHER" id="PTHR24320:SF283">
    <property type="entry name" value="RETINOL DEHYDROGENASE 11"/>
    <property type="match status" value="1"/>
</dbReference>
<dbReference type="PANTHER" id="PTHR24320">
    <property type="entry name" value="RETINOL DEHYDROGENASE"/>
    <property type="match status" value="1"/>
</dbReference>
<evidence type="ECO:0000313" key="3">
    <source>
        <dbReference type="EMBL" id="KAF2644148.1"/>
    </source>
</evidence>
<name>A0A6A6SCM2_9PLEO</name>
<evidence type="ECO:0000256" key="1">
    <source>
        <dbReference type="ARBA" id="ARBA00006484"/>
    </source>
</evidence>
<keyword evidence="4" id="KW-1185">Reference proteome</keyword>
<organism evidence="3 4">
    <name type="scientific">Massarina eburnea CBS 473.64</name>
    <dbReference type="NCBI Taxonomy" id="1395130"/>
    <lineage>
        <taxon>Eukaryota</taxon>
        <taxon>Fungi</taxon>
        <taxon>Dikarya</taxon>
        <taxon>Ascomycota</taxon>
        <taxon>Pezizomycotina</taxon>
        <taxon>Dothideomycetes</taxon>
        <taxon>Pleosporomycetidae</taxon>
        <taxon>Pleosporales</taxon>
        <taxon>Massarineae</taxon>
        <taxon>Massarinaceae</taxon>
        <taxon>Massarina</taxon>
    </lineage>
</organism>
<dbReference type="InterPro" id="IPR036291">
    <property type="entry name" value="NAD(P)-bd_dom_sf"/>
</dbReference>
<protein>
    <submittedName>
        <fullName evidence="3">Putative short-chain dehydrogenase</fullName>
    </submittedName>
</protein>
<reference evidence="3" key="1">
    <citation type="journal article" date="2020" name="Stud. Mycol.">
        <title>101 Dothideomycetes genomes: a test case for predicting lifestyles and emergence of pathogens.</title>
        <authorList>
            <person name="Haridas S."/>
            <person name="Albert R."/>
            <person name="Binder M."/>
            <person name="Bloem J."/>
            <person name="Labutti K."/>
            <person name="Salamov A."/>
            <person name="Andreopoulos B."/>
            <person name="Baker S."/>
            <person name="Barry K."/>
            <person name="Bills G."/>
            <person name="Bluhm B."/>
            <person name="Cannon C."/>
            <person name="Castanera R."/>
            <person name="Culley D."/>
            <person name="Daum C."/>
            <person name="Ezra D."/>
            <person name="Gonzalez J."/>
            <person name="Henrissat B."/>
            <person name="Kuo A."/>
            <person name="Liang C."/>
            <person name="Lipzen A."/>
            <person name="Lutzoni F."/>
            <person name="Magnuson J."/>
            <person name="Mondo S."/>
            <person name="Nolan M."/>
            <person name="Ohm R."/>
            <person name="Pangilinan J."/>
            <person name="Park H.-J."/>
            <person name="Ramirez L."/>
            <person name="Alfaro M."/>
            <person name="Sun H."/>
            <person name="Tritt A."/>
            <person name="Yoshinaga Y."/>
            <person name="Zwiers L.-H."/>
            <person name="Turgeon B."/>
            <person name="Goodwin S."/>
            <person name="Spatafora J."/>
            <person name="Crous P."/>
            <person name="Grigoriev I."/>
        </authorList>
    </citation>
    <scope>NUCLEOTIDE SEQUENCE</scope>
    <source>
        <strain evidence="3">CBS 473.64</strain>
    </source>
</reference>